<feature type="domain" description="BZIP" evidence="8">
    <location>
        <begin position="378"/>
        <end position="427"/>
    </location>
</feature>
<organism evidence="9 10">
    <name type="scientific">Catenaria anguillulae PL171</name>
    <dbReference type="NCBI Taxonomy" id="765915"/>
    <lineage>
        <taxon>Eukaryota</taxon>
        <taxon>Fungi</taxon>
        <taxon>Fungi incertae sedis</taxon>
        <taxon>Blastocladiomycota</taxon>
        <taxon>Blastocladiomycetes</taxon>
        <taxon>Blastocladiales</taxon>
        <taxon>Catenariaceae</taxon>
        <taxon>Catenaria</taxon>
    </lineage>
</organism>
<feature type="region of interest" description="Disordered" evidence="7">
    <location>
        <begin position="336"/>
        <end position="376"/>
    </location>
</feature>
<name>A0A1Y2HFM4_9FUNG</name>
<dbReference type="PANTHER" id="PTHR13044">
    <property type="entry name" value="ACTIVATING TRANSCRIPTION FACTOR ATF 4/5"/>
    <property type="match status" value="1"/>
</dbReference>
<dbReference type="GO" id="GO:0000977">
    <property type="term" value="F:RNA polymerase II transcription regulatory region sequence-specific DNA binding"/>
    <property type="evidence" value="ECO:0007669"/>
    <property type="project" value="TreeGrafter"/>
</dbReference>
<evidence type="ECO:0000256" key="3">
    <source>
        <dbReference type="ARBA" id="ARBA00023125"/>
    </source>
</evidence>
<evidence type="ECO:0000259" key="8">
    <source>
        <dbReference type="PROSITE" id="PS50217"/>
    </source>
</evidence>
<evidence type="ECO:0000256" key="2">
    <source>
        <dbReference type="ARBA" id="ARBA00023015"/>
    </source>
</evidence>
<dbReference type="Gene3D" id="3.30.160.60">
    <property type="entry name" value="Classic Zinc Finger"/>
    <property type="match status" value="1"/>
</dbReference>
<dbReference type="Proteomes" id="UP000193411">
    <property type="component" value="Unassembled WGS sequence"/>
</dbReference>
<feature type="coiled-coil region" evidence="6">
    <location>
        <begin position="397"/>
        <end position="431"/>
    </location>
</feature>
<dbReference type="EMBL" id="MCFL01000036">
    <property type="protein sequence ID" value="ORZ33339.1"/>
    <property type="molecule type" value="Genomic_DNA"/>
</dbReference>
<evidence type="ECO:0000256" key="1">
    <source>
        <dbReference type="ARBA" id="ARBA00004123"/>
    </source>
</evidence>
<keyword evidence="4" id="KW-0804">Transcription</keyword>
<dbReference type="Pfam" id="PF07716">
    <property type="entry name" value="bZIP_2"/>
    <property type="match status" value="1"/>
</dbReference>
<dbReference type="SMART" id="SM00338">
    <property type="entry name" value="BRLZ"/>
    <property type="match status" value="1"/>
</dbReference>
<accession>A0A1Y2HFM4</accession>
<dbReference type="PROSITE" id="PS50217">
    <property type="entry name" value="BZIP"/>
    <property type="match status" value="1"/>
</dbReference>
<protein>
    <recommendedName>
        <fullName evidence="8">BZIP domain-containing protein</fullName>
    </recommendedName>
</protein>
<reference evidence="9 10" key="1">
    <citation type="submission" date="2016-07" db="EMBL/GenBank/DDBJ databases">
        <title>Pervasive Adenine N6-methylation of Active Genes in Fungi.</title>
        <authorList>
            <consortium name="DOE Joint Genome Institute"/>
            <person name="Mondo S.J."/>
            <person name="Dannebaum R.O."/>
            <person name="Kuo R.C."/>
            <person name="Labutti K."/>
            <person name="Haridas S."/>
            <person name="Kuo A."/>
            <person name="Salamov A."/>
            <person name="Ahrendt S.R."/>
            <person name="Lipzen A."/>
            <person name="Sullivan W."/>
            <person name="Andreopoulos W.B."/>
            <person name="Clum A."/>
            <person name="Lindquist E."/>
            <person name="Daum C."/>
            <person name="Ramamoorthy G.K."/>
            <person name="Gryganskyi A."/>
            <person name="Culley D."/>
            <person name="Magnuson J.K."/>
            <person name="James T.Y."/>
            <person name="O'Malley M.A."/>
            <person name="Stajich J.E."/>
            <person name="Spatafora J.W."/>
            <person name="Visel A."/>
            <person name="Grigoriev I.V."/>
        </authorList>
    </citation>
    <scope>NUCLEOTIDE SEQUENCE [LARGE SCALE GENOMIC DNA]</scope>
    <source>
        <strain evidence="9 10">PL171</strain>
    </source>
</reference>
<comment type="subcellular location">
    <subcellularLocation>
        <location evidence="1">Nucleus</location>
    </subcellularLocation>
</comment>
<dbReference type="InterPro" id="IPR046347">
    <property type="entry name" value="bZIP_sf"/>
</dbReference>
<evidence type="ECO:0000256" key="5">
    <source>
        <dbReference type="ARBA" id="ARBA00023242"/>
    </source>
</evidence>
<dbReference type="GO" id="GO:0005634">
    <property type="term" value="C:nucleus"/>
    <property type="evidence" value="ECO:0007669"/>
    <property type="project" value="UniProtKB-SubCell"/>
</dbReference>
<evidence type="ECO:0000256" key="7">
    <source>
        <dbReference type="SAM" id="MobiDB-lite"/>
    </source>
</evidence>
<feature type="compositionally biased region" description="Polar residues" evidence="7">
    <location>
        <begin position="342"/>
        <end position="351"/>
    </location>
</feature>
<evidence type="ECO:0000313" key="9">
    <source>
        <dbReference type="EMBL" id="ORZ33339.1"/>
    </source>
</evidence>
<gene>
    <name evidence="9" type="ORF">BCR44DRAFT_1201051</name>
</gene>
<dbReference type="PANTHER" id="PTHR13044:SF14">
    <property type="entry name" value="CRYPTOCEPHAL, ISOFORM A"/>
    <property type="match status" value="1"/>
</dbReference>
<evidence type="ECO:0000256" key="4">
    <source>
        <dbReference type="ARBA" id="ARBA00023163"/>
    </source>
</evidence>
<proteinExistence type="predicted"/>
<feature type="compositionally biased region" description="Pro residues" evidence="7">
    <location>
        <begin position="63"/>
        <end position="75"/>
    </location>
</feature>
<dbReference type="InterPro" id="IPR004827">
    <property type="entry name" value="bZIP"/>
</dbReference>
<comment type="caution">
    <text evidence="9">The sequence shown here is derived from an EMBL/GenBank/DDBJ whole genome shotgun (WGS) entry which is preliminary data.</text>
</comment>
<keyword evidence="3" id="KW-0238">DNA-binding</keyword>
<evidence type="ECO:0000313" key="10">
    <source>
        <dbReference type="Proteomes" id="UP000193411"/>
    </source>
</evidence>
<keyword evidence="5" id="KW-0539">Nucleus</keyword>
<dbReference type="CDD" id="cd12193">
    <property type="entry name" value="bZIP_GCN4"/>
    <property type="match status" value="1"/>
</dbReference>
<keyword evidence="2" id="KW-0805">Transcription regulation</keyword>
<dbReference type="GO" id="GO:0001228">
    <property type="term" value="F:DNA-binding transcription activator activity, RNA polymerase II-specific"/>
    <property type="evidence" value="ECO:0007669"/>
    <property type="project" value="TreeGrafter"/>
</dbReference>
<dbReference type="SUPFAM" id="SSF57959">
    <property type="entry name" value="Leucine zipper domain"/>
    <property type="match status" value="1"/>
</dbReference>
<keyword evidence="10" id="KW-1185">Reference proteome</keyword>
<sequence>MNHQATRIITPDFCLRVSDSVSVPFGSGSTPSALFPKSLLSLPLVPRPAQATTTAEHLNVASSPPPASIATPSPPLAAAQHVPAADGQWLASFPHPSSIDFDFDSFHQSFSSPPPHQPPTQLVAPPPTSFPGLAAPFTLDRFLANPAAEDSSKCPSTKAGTTEPDALFNWALDVACGADPIQQWTFITSTSAPPSPVPSLELCAAISGRALSKSPSPFDFGAAPPADATLVVSPSSWSSATSSAAAAPLQSPPPMSLDALDQLFLDATANVVAAPAPAAPATSAPAFIIPVHNDSALPDHIVVSPAAVSTKLDAPATTHLTLDAILGSASSMPALDLPPPATLSSSANPTPTRKRKASAACLPDHPSPPRPADPAQAKRLTNALSARRSRARKQAKLEYLERHVGELEDVNARLKRQVDLLRRKVDEGNKLAAQGHEHLDVFGGCRDG</sequence>
<feature type="region of interest" description="Disordered" evidence="7">
    <location>
        <begin position="54"/>
        <end position="75"/>
    </location>
</feature>
<keyword evidence="6" id="KW-0175">Coiled coil</keyword>
<evidence type="ECO:0000256" key="6">
    <source>
        <dbReference type="SAM" id="Coils"/>
    </source>
</evidence>
<dbReference type="AlphaFoldDB" id="A0A1Y2HFM4"/>